<dbReference type="PANTHER" id="PTHR12907">
    <property type="entry name" value="EGL NINE HOMOLOG-RELATED"/>
    <property type="match status" value="1"/>
</dbReference>
<keyword evidence="6" id="KW-0408">Iron</keyword>
<feature type="domain" description="Fe2OG dioxygenase" evidence="7">
    <location>
        <begin position="95"/>
        <end position="198"/>
    </location>
</feature>
<keyword evidence="5" id="KW-0560">Oxidoreductase</keyword>
<dbReference type="InterPro" id="IPR051559">
    <property type="entry name" value="HIF_prolyl_hydroxylases"/>
</dbReference>
<evidence type="ECO:0000259" key="7">
    <source>
        <dbReference type="PROSITE" id="PS51471"/>
    </source>
</evidence>
<comment type="cofactor">
    <cofactor evidence="1">
        <name>L-ascorbate</name>
        <dbReference type="ChEBI" id="CHEBI:38290"/>
    </cofactor>
</comment>
<dbReference type="PANTHER" id="PTHR12907:SF26">
    <property type="entry name" value="HIF PROLYL HYDROXYLASE, ISOFORM C"/>
    <property type="match status" value="1"/>
</dbReference>
<keyword evidence="9" id="KW-1185">Reference proteome</keyword>
<dbReference type="GO" id="GO:0008198">
    <property type="term" value="F:ferrous iron binding"/>
    <property type="evidence" value="ECO:0007669"/>
    <property type="project" value="TreeGrafter"/>
</dbReference>
<protein>
    <submittedName>
        <fullName evidence="8">SM-20-related protein</fullName>
    </submittedName>
</protein>
<dbReference type="EMBL" id="SMAJ01000004">
    <property type="protein sequence ID" value="TCT08843.1"/>
    <property type="molecule type" value="Genomic_DNA"/>
</dbReference>
<dbReference type="SMART" id="SM00702">
    <property type="entry name" value="P4Hc"/>
    <property type="match status" value="1"/>
</dbReference>
<dbReference type="OrthoDB" id="9783171at2"/>
<dbReference type="Pfam" id="PF13640">
    <property type="entry name" value="2OG-FeII_Oxy_3"/>
    <property type="match status" value="1"/>
</dbReference>
<dbReference type="InterPro" id="IPR005123">
    <property type="entry name" value="Oxoglu/Fe-dep_dioxygenase_dom"/>
</dbReference>
<dbReference type="GO" id="GO:0031418">
    <property type="term" value="F:L-ascorbic acid binding"/>
    <property type="evidence" value="ECO:0007669"/>
    <property type="project" value="UniProtKB-KW"/>
</dbReference>
<reference evidence="8 9" key="1">
    <citation type="submission" date="2019-03" db="EMBL/GenBank/DDBJ databases">
        <title>Genomic Encyclopedia of Type Strains, Phase IV (KMG-IV): sequencing the most valuable type-strain genomes for metagenomic binning, comparative biology and taxonomic classification.</title>
        <authorList>
            <person name="Goeker M."/>
        </authorList>
    </citation>
    <scope>NUCLEOTIDE SEQUENCE [LARGE SCALE GENOMIC DNA]</scope>
    <source>
        <strain evidence="8 9">DSM 24591</strain>
    </source>
</reference>
<dbReference type="RefSeq" id="WP_132580832.1">
    <property type="nucleotide sequence ID" value="NZ_SMAJ01000004.1"/>
</dbReference>
<name>A0A4R3M8C8_9BURK</name>
<dbReference type="Proteomes" id="UP000295525">
    <property type="component" value="Unassembled WGS sequence"/>
</dbReference>
<gene>
    <name evidence="8" type="ORF">EDC26_1041</name>
</gene>
<organism evidence="8 9">
    <name type="scientific">Paralcaligenes ureilyticus</name>
    <dbReference type="NCBI Taxonomy" id="627131"/>
    <lineage>
        <taxon>Bacteria</taxon>
        <taxon>Pseudomonadati</taxon>
        <taxon>Pseudomonadota</taxon>
        <taxon>Betaproteobacteria</taxon>
        <taxon>Burkholderiales</taxon>
        <taxon>Alcaligenaceae</taxon>
        <taxon>Paralcaligenes</taxon>
    </lineage>
</organism>
<dbReference type="InterPro" id="IPR006620">
    <property type="entry name" value="Pro_4_hyd_alph"/>
</dbReference>
<evidence type="ECO:0000256" key="1">
    <source>
        <dbReference type="ARBA" id="ARBA00001961"/>
    </source>
</evidence>
<dbReference type="AlphaFoldDB" id="A0A4R3M8C8"/>
<dbReference type="GO" id="GO:0031543">
    <property type="term" value="F:peptidyl-proline dioxygenase activity"/>
    <property type="evidence" value="ECO:0007669"/>
    <property type="project" value="TreeGrafter"/>
</dbReference>
<keyword evidence="3" id="KW-0847">Vitamin C</keyword>
<keyword evidence="4" id="KW-0223">Dioxygenase</keyword>
<evidence type="ECO:0000256" key="6">
    <source>
        <dbReference type="ARBA" id="ARBA00023004"/>
    </source>
</evidence>
<evidence type="ECO:0000313" key="9">
    <source>
        <dbReference type="Proteomes" id="UP000295525"/>
    </source>
</evidence>
<dbReference type="InterPro" id="IPR044862">
    <property type="entry name" value="Pro_4_hyd_alph_FE2OG_OXY"/>
</dbReference>
<evidence type="ECO:0000256" key="5">
    <source>
        <dbReference type="ARBA" id="ARBA00023002"/>
    </source>
</evidence>
<dbReference type="GO" id="GO:0071456">
    <property type="term" value="P:cellular response to hypoxia"/>
    <property type="evidence" value="ECO:0007669"/>
    <property type="project" value="TreeGrafter"/>
</dbReference>
<keyword evidence="2" id="KW-0479">Metal-binding</keyword>
<proteinExistence type="predicted"/>
<dbReference type="PROSITE" id="PS51471">
    <property type="entry name" value="FE2OG_OXY"/>
    <property type="match status" value="1"/>
</dbReference>
<evidence type="ECO:0000256" key="2">
    <source>
        <dbReference type="ARBA" id="ARBA00022723"/>
    </source>
</evidence>
<accession>A0A4R3M8C8</accession>
<sequence>MNDHEEIFRSLETQGWAISDSVIPLSWHITLLMQGWHLWETGHFYMEGIGRSASDARRPDIRGDTICWIYPNSPQANHPFFRWMAQFRQELNERYHLGLRSQEFHFARYGKGKGYIKHIDQHRDSDHRKISIVLYLNLQWNPMHGGELCLYEPDDPNVEIRRIPPMGARLAVFHSGLIPHAVLPCQQTRWSLAGWLRSDEPVG</sequence>
<evidence type="ECO:0000256" key="4">
    <source>
        <dbReference type="ARBA" id="ARBA00022964"/>
    </source>
</evidence>
<dbReference type="Gene3D" id="2.60.120.620">
    <property type="entry name" value="q2cbj1_9rhob like domain"/>
    <property type="match status" value="1"/>
</dbReference>
<evidence type="ECO:0000313" key="8">
    <source>
        <dbReference type="EMBL" id="TCT08843.1"/>
    </source>
</evidence>
<evidence type="ECO:0000256" key="3">
    <source>
        <dbReference type="ARBA" id="ARBA00022896"/>
    </source>
</evidence>
<comment type="caution">
    <text evidence="8">The sequence shown here is derived from an EMBL/GenBank/DDBJ whole genome shotgun (WGS) entry which is preliminary data.</text>
</comment>